<protein>
    <submittedName>
        <fullName evidence="2">Unnamed protein product</fullName>
    </submittedName>
</protein>
<evidence type="ECO:0000256" key="1">
    <source>
        <dbReference type="SAM" id="SignalP"/>
    </source>
</evidence>
<dbReference type="InterPro" id="IPR029033">
    <property type="entry name" value="His_PPase_superfam"/>
</dbReference>
<sequence length="363" mass="40514">MVSIQSVLLALPALAATVAAHYKQVQGHADAKYSVVTGFFKQDEDSTNVTTFSHMDNLGLLDNLTWTDIKNQLKEYNDNAPLNTTYKLIYYARHAEGYHNAAETYFGEDLWNCYLTTLYGNGTTEWGPDAYLTEKGIQSAVNNSKLIKSLIAEDFPLPKSFYVSPFTRCADTLLLTWNDTVLAPGYATPVFKEGIREIIGIDTCDQRRDRAYLEARYGWEFEANFQNDDLLWQADKREDAGRLFWRARQVLDDVFNSDENDVISITAHSDIGAGFLRAVGHRVFPLSTGAIIPLFVKQEKSLNFYPAALNSNITIGEWETVPACPATLSISRIASDIAFSTMSVPEKYSVMTVTTVSTVTPSA</sequence>
<proteinExistence type="predicted"/>
<keyword evidence="1" id="KW-0732">Signal</keyword>
<dbReference type="GO" id="GO:0016791">
    <property type="term" value="F:phosphatase activity"/>
    <property type="evidence" value="ECO:0007669"/>
    <property type="project" value="TreeGrafter"/>
</dbReference>
<accession>A0A9W6YTA4</accession>
<dbReference type="PANTHER" id="PTHR48100">
    <property type="entry name" value="BROAD-SPECIFICITY PHOSPHATASE YOR283W-RELATED"/>
    <property type="match status" value="1"/>
</dbReference>
<dbReference type="PANTHER" id="PTHR48100:SF1">
    <property type="entry name" value="HISTIDINE PHOSPHATASE FAMILY PROTEIN-RELATED"/>
    <property type="match status" value="1"/>
</dbReference>
<feature type="chain" id="PRO_5040910514" evidence="1">
    <location>
        <begin position="21"/>
        <end position="363"/>
    </location>
</feature>
<comment type="caution">
    <text evidence="2">The sequence shown here is derived from an EMBL/GenBank/DDBJ whole genome shotgun (WGS) entry which is preliminary data.</text>
</comment>
<dbReference type="OrthoDB" id="496981at2759"/>
<name>A0A9W6YTA4_AMBMO</name>
<feature type="signal peptide" evidence="1">
    <location>
        <begin position="1"/>
        <end position="20"/>
    </location>
</feature>
<dbReference type="SUPFAM" id="SSF53254">
    <property type="entry name" value="Phosphoglycerate mutase-like"/>
    <property type="match status" value="1"/>
</dbReference>
<evidence type="ECO:0000313" key="2">
    <source>
        <dbReference type="EMBL" id="GMG20590.1"/>
    </source>
</evidence>
<dbReference type="InterPro" id="IPR050275">
    <property type="entry name" value="PGM_Phosphatase"/>
</dbReference>
<dbReference type="EMBL" id="BSXU01000408">
    <property type="protein sequence ID" value="GMG20590.1"/>
    <property type="molecule type" value="Genomic_DNA"/>
</dbReference>
<dbReference type="GO" id="GO:0005737">
    <property type="term" value="C:cytoplasm"/>
    <property type="evidence" value="ECO:0007669"/>
    <property type="project" value="TreeGrafter"/>
</dbReference>
<dbReference type="AlphaFoldDB" id="A0A9W6YTA4"/>
<dbReference type="Proteomes" id="UP001165063">
    <property type="component" value="Unassembled WGS sequence"/>
</dbReference>
<reference evidence="2" key="1">
    <citation type="submission" date="2023-04" db="EMBL/GenBank/DDBJ databases">
        <title>Ambrosiozyma monospora NBRC 1965.</title>
        <authorList>
            <person name="Ichikawa N."/>
            <person name="Sato H."/>
            <person name="Tonouchi N."/>
        </authorList>
    </citation>
    <scope>NUCLEOTIDE SEQUENCE</scope>
    <source>
        <strain evidence="2">NBRC 1965</strain>
    </source>
</reference>
<organism evidence="2 3">
    <name type="scientific">Ambrosiozyma monospora</name>
    <name type="common">Yeast</name>
    <name type="synonym">Endomycopsis monosporus</name>
    <dbReference type="NCBI Taxonomy" id="43982"/>
    <lineage>
        <taxon>Eukaryota</taxon>
        <taxon>Fungi</taxon>
        <taxon>Dikarya</taxon>
        <taxon>Ascomycota</taxon>
        <taxon>Saccharomycotina</taxon>
        <taxon>Pichiomycetes</taxon>
        <taxon>Pichiales</taxon>
        <taxon>Pichiaceae</taxon>
        <taxon>Ambrosiozyma</taxon>
    </lineage>
</organism>
<evidence type="ECO:0000313" key="3">
    <source>
        <dbReference type="Proteomes" id="UP001165063"/>
    </source>
</evidence>
<dbReference type="Gene3D" id="3.40.50.1240">
    <property type="entry name" value="Phosphoglycerate mutase-like"/>
    <property type="match status" value="1"/>
</dbReference>
<keyword evidence="3" id="KW-1185">Reference proteome</keyword>
<gene>
    <name evidence="2" type="ORF">Amon01_000134600</name>
</gene>